<evidence type="ECO:0000256" key="1">
    <source>
        <dbReference type="ARBA" id="ARBA00001933"/>
    </source>
</evidence>
<evidence type="ECO:0000256" key="7">
    <source>
        <dbReference type="ARBA" id="ARBA00023239"/>
    </source>
</evidence>
<evidence type="ECO:0000256" key="10">
    <source>
        <dbReference type="NCBIfam" id="TIGR01137"/>
    </source>
</evidence>
<dbReference type="PANTHER" id="PTHR10314">
    <property type="entry name" value="CYSTATHIONINE BETA-SYNTHASE"/>
    <property type="match status" value="1"/>
</dbReference>
<dbReference type="PROSITE" id="PS51371">
    <property type="entry name" value="CBS"/>
    <property type="match status" value="1"/>
</dbReference>
<dbReference type="InterPro" id="IPR000644">
    <property type="entry name" value="CBS_dom"/>
</dbReference>
<dbReference type="GO" id="GO:0004122">
    <property type="term" value="F:cystathionine beta-synthase activity"/>
    <property type="evidence" value="ECO:0007669"/>
    <property type="project" value="UniProtKB-UniRule"/>
</dbReference>
<evidence type="ECO:0000256" key="11">
    <source>
        <dbReference type="PROSITE-ProRule" id="PRU00703"/>
    </source>
</evidence>
<comment type="pathway">
    <text evidence="2">Amino-acid biosynthesis; L-cysteine biosynthesis; L-cysteine from L-homocysteine and L-serine: step 1/2.</text>
</comment>
<dbReference type="UniPathway" id="UPA00136">
    <property type="reaction ID" value="UER00201"/>
</dbReference>
<dbReference type="EC" id="4.2.1.22" evidence="4 10"/>
<evidence type="ECO:0000256" key="5">
    <source>
        <dbReference type="ARBA" id="ARBA00022898"/>
    </source>
</evidence>
<evidence type="ECO:0000313" key="14">
    <source>
        <dbReference type="Proteomes" id="UP000249799"/>
    </source>
</evidence>
<comment type="similarity">
    <text evidence="3">Belongs to the cysteine synthase/cystathionine beta-synthase family.</text>
</comment>
<keyword evidence="14" id="KW-1185">Reference proteome</keyword>
<dbReference type="FunFam" id="3.40.50.1100:FF:000118">
    <property type="entry name" value="Related to CYS4-cystathionine beta-synthase"/>
    <property type="match status" value="1"/>
</dbReference>
<dbReference type="OrthoDB" id="9815130at2"/>
<evidence type="ECO:0000256" key="6">
    <source>
        <dbReference type="ARBA" id="ARBA00023122"/>
    </source>
</evidence>
<dbReference type="Gene3D" id="3.40.50.1100">
    <property type="match status" value="2"/>
</dbReference>
<dbReference type="GO" id="GO:0019343">
    <property type="term" value="P:cysteine biosynthetic process via cystathionine"/>
    <property type="evidence" value="ECO:0007669"/>
    <property type="project" value="InterPro"/>
</dbReference>
<dbReference type="InterPro" id="IPR001216">
    <property type="entry name" value="P-phosphate_BS"/>
</dbReference>
<keyword evidence="7 13" id="KW-0456">Lyase</keyword>
<dbReference type="SUPFAM" id="SSF53686">
    <property type="entry name" value="Tryptophan synthase beta subunit-like PLP-dependent enzymes"/>
    <property type="match status" value="1"/>
</dbReference>
<dbReference type="InterPro" id="IPR046342">
    <property type="entry name" value="CBS_dom_sf"/>
</dbReference>
<reference evidence="13 14" key="1">
    <citation type="submission" date="2018-06" db="EMBL/GenBank/DDBJ databases">
        <title>Lujinxingia sediminis gen. nov. sp. nov., a new facultative anaerobic member of the class Deltaproteobacteria, and proposal of Lujinxingaceae fam. nov.</title>
        <authorList>
            <person name="Guo L.-Y."/>
            <person name="Li C.-M."/>
            <person name="Wang S."/>
            <person name="Du Z.-J."/>
        </authorList>
    </citation>
    <scope>NUCLEOTIDE SEQUENCE [LARGE SCALE GENOMIC DNA]</scope>
    <source>
        <strain evidence="13 14">FA350</strain>
    </source>
</reference>
<dbReference type="Pfam" id="PF00291">
    <property type="entry name" value="PALP"/>
    <property type="match status" value="1"/>
</dbReference>
<dbReference type="KEGG" id="bsed:DN745_18460"/>
<feature type="domain" description="CBS" evidence="12">
    <location>
        <begin position="345"/>
        <end position="405"/>
    </location>
</feature>
<evidence type="ECO:0000256" key="8">
    <source>
        <dbReference type="ARBA" id="ARBA00026192"/>
    </source>
</evidence>
<dbReference type="Gene3D" id="3.10.580.10">
    <property type="entry name" value="CBS-domain"/>
    <property type="match status" value="1"/>
</dbReference>
<comment type="catalytic activity">
    <reaction evidence="9">
        <text>L-homocysteine + L-serine = L,L-cystathionine + H2O</text>
        <dbReference type="Rhea" id="RHEA:10112"/>
        <dbReference type="ChEBI" id="CHEBI:15377"/>
        <dbReference type="ChEBI" id="CHEBI:33384"/>
        <dbReference type="ChEBI" id="CHEBI:58161"/>
        <dbReference type="ChEBI" id="CHEBI:58199"/>
        <dbReference type="EC" id="4.2.1.22"/>
    </reaction>
</comment>
<dbReference type="Proteomes" id="UP000249799">
    <property type="component" value="Chromosome"/>
</dbReference>
<dbReference type="FunFam" id="3.40.50.1100:FF:000003">
    <property type="entry name" value="Cystathionine beta-synthase"/>
    <property type="match status" value="1"/>
</dbReference>
<proteinExistence type="inferred from homology"/>
<dbReference type="CDD" id="cd01561">
    <property type="entry name" value="CBS_like"/>
    <property type="match status" value="1"/>
</dbReference>
<evidence type="ECO:0000256" key="9">
    <source>
        <dbReference type="ARBA" id="ARBA00047490"/>
    </source>
</evidence>
<organism evidence="13 14">
    <name type="scientific">Bradymonas sediminis</name>
    <dbReference type="NCBI Taxonomy" id="1548548"/>
    <lineage>
        <taxon>Bacteria</taxon>
        <taxon>Deltaproteobacteria</taxon>
        <taxon>Bradymonadales</taxon>
        <taxon>Bradymonadaceae</taxon>
        <taxon>Bradymonas</taxon>
    </lineage>
</organism>
<accession>A0A2Z4FR57</accession>
<evidence type="ECO:0000313" key="13">
    <source>
        <dbReference type="EMBL" id="AWV91489.1"/>
    </source>
</evidence>
<gene>
    <name evidence="13" type="ORF">DN745_18460</name>
</gene>
<dbReference type="GO" id="GO:0005737">
    <property type="term" value="C:cytoplasm"/>
    <property type="evidence" value="ECO:0007669"/>
    <property type="project" value="InterPro"/>
</dbReference>
<evidence type="ECO:0000256" key="3">
    <source>
        <dbReference type="ARBA" id="ARBA00007103"/>
    </source>
</evidence>
<dbReference type="InterPro" id="IPR036052">
    <property type="entry name" value="TrpB-like_PALP_sf"/>
</dbReference>
<dbReference type="GO" id="GO:0006535">
    <property type="term" value="P:cysteine biosynthetic process from serine"/>
    <property type="evidence" value="ECO:0007669"/>
    <property type="project" value="InterPro"/>
</dbReference>
<evidence type="ECO:0000256" key="4">
    <source>
        <dbReference type="ARBA" id="ARBA00012041"/>
    </source>
</evidence>
<dbReference type="InterPro" id="IPR001926">
    <property type="entry name" value="TrpB-like_PALP"/>
</dbReference>
<comment type="cofactor">
    <cofactor evidence="1">
        <name>pyridoxal 5'-phosphate</name>
        <dbReference type="ChEBI" id="CHEBI:597326"/>
    </cofactor>
</comment>
<evidence type="ECO:0000256" key="2">
    <source>
        <dbReference type="ARBA" id="ARBA00005003"/>
    </source>
</evidence>
<dbReference type="InterPro" id="IPR050214">
    <property type="entry name" value="Cys_Synth/Cystath_Beta-Synth"/>
</dbReference>
<dbReference type="InterPro" id="IPR005857">
    <property type="entry name" value="Cysta_beta_synth"/>
</dbReference>
<keyword evidence="5" id="KW-0663">Pyridoxal phosphate</keyword>
<name>A0A2Z4FR57_9DELT</name>
<sequence>MKAAENILEVIGNTPLVKSHRIAADVKANIYYKLEYLNPGGSVKDRPAMQIVLDAEASGDLRPGGTIVEATSGNTGIGLALAGAIKGYQCIFVMPDKMAAEKIEALRAFGARVVVCPTAVEPEDPRSYYSVARRLAEESPGGYLANQYHNPSNPRGHYLSTGPELWEQTEGKIDALIVAAGTGGTITGMGRYLKEQNPDVQIIAVDPVGSLYYDYFKTGKMTEANTYLVEGFGEDFLPSTMDFSVVDEVIRVDDAECFTMTRRLVREEGIFTGGSAGGAVAAAVKYAERMDREMNIVVMIPDSASRYLSKIFNDDWMRENGFLQEENNADTVADLLAQKSKSAHSSRAKGDIFTASLGDKISQVVELMKSHDISQLPVLDAGRVVGIITESNVLDHLLGEGSGDKAIDDLVEARFAIVEPSNRVKIIGQFFKQNKVVIVVDDADKLVGIITKIDFIDYVSRKM</sequence>
<dbReference type="SMART" id="SM00116">
    <property type="entry name" value="CBS"/>
    <property type="match status" value="2"/>
</dbReference>
<dbReference type="GO" id="GO:0016765">
    <property type="term" value="F:transferase activity, transferring alkyl or aryl (other than methyl) groups"/>
    <property type="evidence" value="ECO:0007669"/>
    <property type="project" value="UniProtKB-ARBA"/>
</dbReference>
<dbReference type="Pfam" id="PF00571">
    <property type="entry name" value="CBS"/>
    <property type="match status" value="2"/>
</dbReference>
<protein>
    <recommendedName>
        <fullName evidence="8 10">Cystathionine beta-synthase</fullName>
        <ecNumber evidence="4 10">4.2.1.22</ecNumber>
    </recommendedName>
</protein>
<dbReference type="AlphaFoldDB" id="A0A2Z4FR57"/>
<dbReference type="SUPFAM" id="SSF54631">
    <property type="entry name" value="CBS-domain pair"/>
    <property type="match status" value="1"/>
</dbReference>
<evidence type="ECO:0000259" key="12">
    <source>
        <dbReference type="PROSITE" id="PS51371"/>
    </source>
</evidence>
<keyword evidence="6 11" id="KW-0129">CBS domain</keyword>
<dbReference type="NCBIfam" id="TIGR01137">
    <property type="entry name" value="cysta_beta"/>
    <property type="match status" value="1"/>
</dbReference>
<dbReference type="PROSITE" id="PS00901">
    <property type="entry name" value="CYS_SYNTHASE"/>
    <property type="match status" value="1"/>
</dbReference>
<dbReference type="EMBL" id="CP030032">
    <property type="protein sequence ID" value="AWV91489.1"/>
    <property type="molecule type" value="Genomic_DNA"/>
</dbReference>